<proteinExistence type="predicted"/>
<accession>A0A6M3LIP0</accession>
<evidence type="ECO:0000313" key="1">
    <source>
        <dbReference type="EMBL" id="QJA94670.1"/>
    </source>
</evidence>
<gene>
    <name evidence="1" type="ORF">MM415B03795_0007</name>
</gene>
<dbReference type="EMBL" id="MT143251">
    <property type="protein sequence ID" value="QJA94670.1"/>
    <property type="molecule type" value="Genomic_DNA"/>
</dbReference>
<sequence>MTETSELLVQIKLVAKARQDKELADQIVKKSREEWEAKNADILHHAADLREVVAFQEDGLRTMTIEVYNQTGNKKPCQGVGIRELTKLDYELKTALAWATEHKIALALDKKAFEGIAKQSPLDFVTTTTEIQATIAAELTVEEA</sequence>
<protein>
    <submittedName>
        <fullName evidence="1">Uncharacterized protein</fullName>
    </submittedName>
</protein>
<organism evidence="1">
    <name type="scientific">viral metagenome</name>
    <dbReference type="NCBI Taxonomy" id="1070528"/>
    <lineage>
        <taxon>unclassified sequences</taxon>
        <taxon>metagenomes</taxon>
        <taxon>organismal metagenomes</taxon>
    </lineage>
</organism>
<name>A0A6M3LIP0_9ZZZZ</name>
<dbReference type="AlphaFoldDB" id="A0A6M3LIP0"/>
<reference evidence="1" key="1">
    <citation type="submission" date="2020-03" db="EMBL/GenBank/DDBJ databases">
        <title>The deep terrestrial virosphere.</title>
        <authorList>
            <person name="Holmfeldt K."/>
            <person name="Nilsson E."/>
            <person name="Simone D."/>
            <person name="Lopez-Fernandez M."/>
            <person name="Wu X."/>
            <person name="de Brujin I."/>
            <person name="Lundin D."/>
            <person name="Andersson A."/>
            <person name="Bertilsson S."/>
            <person name="Dopson M."/>
        </authorList>
    </citation>
    <scope>NUCLEOTIDE SEQUENCE</scope>
    <source>
        <strain evidence="1">MM415B03795</strain>
    </source>
</reference>